<dbReference type="PANTHER" id="PTHR40943:SF1">
    <property type="entry name" value="CYTOPLASMIC PROTEIN"/>
    <property type="match status" value="1"/>
</dbReference>
<organism evidence="2 3">
    <name type="scientific">Arthrobacter woluwensis</name>
    <dbReference type="NCBI Taxonomy" id="156980"/>
    <lineage>
        <taxon>Bacteria</taxon>
        <taxon>Bacillati</taxon>
        <taxon>Actinomycetota</taxon>
        <taxon>Actinomycetes</taxon>
        <taxon>Micrococcales</taxon>
        <taxon>Micrococcaceae</taxon>
        <taxon>Arthrobacter</taxon>
    </lineage>
</organism>
<accession>A0A1H4JR27</accession>
<dbReference type="Pfam" id="PF05899">
    <property type="entry name" value="Cupin_3"/>
    <property type="match status" value="1"/>
</dbReference>
<dbReference type="AlphaFoldDB" id="A0A1H4JR27"/>
<gene>
    <name evidence="2" type="ORF">SAMN04489745_0334</name>
</gene>
<dbReference type="RefSeq" id="WP_066213204.1">
    <property type="nucleotide sequence ID" value="NZ_FNSN01000003.1"/>
</dbReference>
<dbReference type="InterPro" id="IPR011051">
    <property type="entry name" value="RmlC_Cupin_sf"/>
</dbReference>
<feature type="domain" description="(S)-ureidoglycine aminohydrolase cupin" evidence="1">
    <location>
        <begin position="42"/>
        <end position="117"/>
    </location>
</feature>
<keyword evidence="3" id="KW-1185">Reference proteome</keyword>
<evidence type="ECO:0000313" key="2">
    <source>
        <dbReference type="EMBL" id="SEB48751.1"/>
    </source>
</evidence>
<dbReference type="PANTHER" id="PTHR40943">
    <property type="entry name" value="CYTOPLASMIC PROTEIN-RELATED"/>
    <property type="match status" value="1"/>
</dbReference>
<proteinExistence type="predicted"/>
<dbReference type="Gene3D" id="2.60.120.10">
    <property type="entry name" value="Jelly Rolls"/>
    <property type="match status" value="1"/>
</dbReference>
<dbReference type="InterPro" id="IPR014710">
    <property type="entry name" value="RmlC-like_jellyroll"/>
</dbReference>
<evidence type="ECO:0000259" key="1">
    <source>
        <dbReference type="Pfam" id="PF05899"/>
    </source>
</evidence>
<dbReference type="InterPro" id="IPR008579">
    <property type="entry name" value="UGlyAH_Cupin_dom"/>
</dbReference>
<reference evidence="2 3" key="1">
    <citation type="submission" date="2016-10" db="EMBL/GenBank/DDBJ databases">
        <authorList>
            <person name="de Groot N.N."/>
        </authorList>
    </citation>
    <scope>NUCLEOTIDE SEQUENCE [LARGE SCALE GENOMIC DNA]</scope>
    <source>
        <strain evidence="2 3">DSM 10495</strain>
    </source>
</reference>
<name>A0A1H4JR27_9MICC</name>
<dbReference type="SUPFAM" id="SSF51182">
    <property type="entry name" value="RmlC-like cupins"/>
    <property type="match status" value="1"/>
</dbReference>
<sequence>MGTTSPAAALRHVPTAGLAHEPLPAEQVLSGSPTAAVLELEDLGDSGVGIWEMTPGIATDVEAEEVFVVLSGSARIDFQDEDGTVTHTLDVAPGDLVRLREGQRTVWTVHETLRKVYVSA</sequence>
<dbReference type="Proteomes" id="UP000182652">
    <property type="component" value="Unassembled WGS sequence"/>
</dbReference>
<protein>
    <recommendedName>
        <fullName evidence="1">(S)-ureidoglycine aminohydrolase cupin domain-containing protein</fullName>
    </recommendedName>
</protein>
<dbReference type="STRING" id="156980.SAMN04489745_0334"/>
<evidence type="ECO:0000313" key="3">
    <source>
        <dbReference type="Proteomes" id="UP000182652"/>
    </source>
</evidence>
<dbReference type="EMBL" id="FNSN01000003">
    <property type="protein sequence ID" value="SEB48751.1"/>
    <property type="molecule type" value="Genomic_DNA"/>
</dbReference>